<feature type="region of interest" description="Disordered" evidence="1">
    <location>
        <begin position="155"/>
        <end position="178"/>
    </location>
</feature>
<comment type="caution">
    <text evidence="2">The sequence shown here is derived from an EMBL/GenBank/DDBJ whole genome shotgun (WGS) entry which is preliminary data.</text>
</comment>
<dbReference type="PANTHER" id="PTHR33257:SF4">
    <property type="entry name" value="EXPRESSED PROTEIN"/>
    <property type="match status" value="1"/>
</dbReference>
<sequence>MHDQQHSLYISVQSTTNLLKPINFSYTLYRTCKLEAPRIDFTSLKMIPSKGSELPKPPLPIKQDAQFYSRLLSVKDTSLACPSFRVYYGVASGAVPFLWESQPGIPKHAGYSTNTFMQPPLSPPPSYFSSTNSLGSKKKRSKMFDFKRSFQKFCHPSPSLSSSSSSASLSSSGCRSRKPVVKCLSCFWSNAA</sequence>
<proteinExistence type="predicted"/>
<name>A0A8J5FJU0_ZINOF</name>
<dbReference type="AlphaFoldDB" id="A0A8J5FJU0"/>
<dbReference type="EMBL" id="JACMSC010000014">
    <property type="protein sequence ID" value="KAG6490842.1"/>
    <property type="molecule type" value="Genomic_DNA"/>
</dbReference>
<keyword evidence="3" id="KW-1185">Reference proteome</keyword>
<dbReference type="Proteomes" id="UP000734854">
    <property type="component" value="Unassembled WGS sequence"/>
</dbReference>
<evidence type="ECO:0000313" key="2">
    <source>
        <dbReference type="EMBL" id="KAG6490842.1"/>
    </source>
</evidence>
<feature type="compositionally biased region" description="Low complexity" evidence="1">
    <location>
        <begin position="156"/>
        <end position="172"/>
    </location>
</feature>
<protein>
    <submittedName>
        <fullName evidence="2">Uncharacterized protein</fullName>
    </submittedName>
</protein>
<dbReference type="PANTHER" id="PTHR33257">
    <property type="entry name" value="OS05G0165500 PROTEIN"/>
    <property type="match status" value="1"/>
</dbReference>
<organism evidence="2 3">
    <name type="scientific">Zingiber officinale</name>
    <name type="common">Ginger</name>
    <name type="synonym">Amomum zingiber</name>
    <dbReference type="NCBI Taxonomy" id="94328"/>
    <lineage>
        <taxon>Eukaryota</taxon>
        <taxon>Viridiplantae</taxon>
        <taxon>Streptophyta</taxon>
        <taxon>Embryophyta</taxon>
        <taxon>Tracheophyta</taxon>
        <taxon>Spermatophyta</taxon>
        <taxon>Magnoliopsida</taxon>
        <taxon>Liliopsida</taxon>
        <taxon>Zingiberales</taxon>
        <taxon>Zingiberaceae</taxon>
        <taxon>Zingiber</taxon>
    </lineage>
</organism>
<reference evidence="2 3" key="1">
    <citation type="submission" date="2020-08" db="EMBL/GenBank/DDBJ databases">
        <title>Plant Genome Project.</title>
        <authorList>
            <person name="Zhang R.-G."/>
        </authorList>
    </citation>
    <scope>NUCLEOTIDE SEQUENCE [LARGE SCALE GENOMIC DNA]</scope>
    <source>
        <tissue evidence="2">Rhizome</tissue>
    </source>
</reference>
<gene>
    <name evidence="2" type="ORF">ZIOFF_052157</name>
</gene>
<accession>A0A8J5FJU0</accession>
<evidence type="ECO:0000256" key="1">
    <source>
        <dbReference type="SAM" id="MobiDB-lite"/>
    </source>
</evidence>
<evidence type="ECO:0000313" key="3">
    <source>
        <dbReference type="Proteomes" id="UP000734854"/>
    </source>
</evidence>